<reference evidence="1" key="2">
    <citation type="journal article" date="2015" name="Data Brief">
        <title>Shoot transcriptome of the giant reed, Arundo donax.</title>
        <authorList>
            <person name="Barrero R.A."/>
            <person name="Guerrero F.D."/>
            <person name="Moolhuijzen P."/>
            <person name="Goolsby J.A."/>
            <person name="Tidwell J."/>
            <person name="Bellgard S.E."/>
            <person name="Bellgard M.I."/>
        </authorList>
    </citation>
    <scope>NUCLEOTIDE SEQUENCE</scope>
    <source>
        <tissue evidence="1">Shoot tissue taken approximately 20 cm above the soil surface</tissue>
    </source>
</reference>
<organism evidence="1">
    <name type="scientific">Arundo donax</name>
    <name type="common">Giant reed</name>
    <name type="synonym">Donax arundinaceus</name>
    <dbReference type="NCBI Taxonomy" id="35708"/>
    <lineage>
        <taxon>Eukaryota</taxon>
        <taxon>Viridiplantae</taxon>
        <taxon>Streptophyta</taxon>
        <taxon>Embryophyta</taxon>
        <taxon>Tracheophyta</taxon>
        <taxon>Spermatophyta</taxon>
        <taxon>Magnoliopsida</taxon>
        <taxon>Liliopsida</taxon>
        <taxon>Poales</taxon>
        <taxon>Poaceae</taxon>
        <taxon>PACMAD clade</taxon>
        <taxon>Arundinoideae</taxon>
        <taxon>Arundineae</taxon>
        <taxon>Arundo</taxon>
    </lineage>
</organism>
<dbReference type="AlphaFoldDB" id="A0A0A9E0E4"/>
<dbReference type="EMBL" id="GBRH01206500">
    <property type="protein sequence ID" value="JAD91395.1"/>
    <property type="molecule type" value="Transcribed_RNA"/>
</dbReference>
<evidence type="ECO:0000313" key="1">
    <source>
        <dbReference type="EMBL" id="JAD91395.1"/>
    </source>
</evidence>
<protein>
    <submittedName>
        <fullName evidence="1">Uncharacterized protein</fullName>
    </submittedName>
</protein>
<proteinExistence type="predicted"/>
<reference evidence="1" key="1">
    <citation type="submission" date="2014-09" db="EMBL/GenBank/DDBJ databases">
        <authorList>
            <person name="Magalhaes I.L.F."/>
            <person name="Oliveira U."/>
            <person name="Santos F.R."/>
            <person name="Vidigal T.H.D.A."/>
            <person name="Brescovit A.D."/>
            <person name="Santos A.J."/>
        </authorList>
    </citation>
    <scope>NUCLEOTIDE SEQUENCE</scope>
    <source>
        <tissue evidence="1">Shoot tissue taken approximately 20 cm above the soil surface</tissue>
    </source>
</reference>
<name>A0A0A9E0E4_ARUDO</name>
<accession>A0A0A9E0E4</accession>
<sequence length="42" mass="4927">MYALLCSCSLEVVYCNYSFQLSLQAVRVLILNTYWRILLLPL</sequence>